<dbReference type="AlphaFoldDB" id="A0AAD7KBQ9"/>
<keyword evidence="3 6" id="KW-0645">Protease</keyword>
<dbReference type="Gene3D" id="3.40.50.1820">
    <property type="entry name" value="alpha/beta hydrolase"/>
    <property type="match status" value="1"/>
</dbReference>
<reference evidence="7" key="1">
    <citation type="submission" date="2023-03" db="EMBL/GenBank/DDBJ databases">
        <title>Massive genome expansion in bonnet fungi (Mycena s.s.) driven by repeated elements and novel gene families across ecological guilds.</title>
        <authorList>
            <consortium name="Lawrence Berkeley National Laboratory"/>
            <person name="Harder C.B."/>
            <person name="Miyauchi S."/>
            <person name="Viragh M."/>
            <person name="Kuo A."/>
            <person name="Thoen E."/>
            <person name="Andreopoulos B."/>
            <person name="Lu D."/>
            <person name="Skrede I."/>
            <person name="Drula E."/>
            <person name="Henrissat B."/>
            <person name="Morin E."/>
            <person name="Kohler A."/>
            <person name="Barry K."/>
            <person name="LaButti K."/>
            <person name="Morin E."/>
            <person name="Salamov A."/>
            <person name="Lipzen A."/>
            <person name="Mereny Z."/>
            <person name="Hegedus B."/>
            <person name="Baldrian P."/>
            <person name="Stursova M."/>
            <person name="Weitz H."/>
            <person name="Taylor A."/>
            <person name="Grigoriev I.V."/>
            <person name="Nagy L.G."/>
            <person name="Martin F."/>
            <person name="Kauserud H."/>
        </authorList>
    </citation>
    <scope>NUCLEOTIDE SEQUENCE</scope>
    <source>
        <strain evidence="7">CBHHK182m</strain>
    </source>
</reference>
<dbReference type="Proteomes" id="UP001215598">
    <property type="component" value="Unassembled WGS sequence"/>
</dbReference>
<organism evidence="7 8">
    <name type="scientific">Mycena metata</name>
    <dbReference type="NCBI Taxonomy" id="1033252"/>
    <lineage>
        <taxon>Eukaryota</taxon>
        <taxon>Fungi</taxon>
        <taxon>Dikarya</taxon>
        <taxon>Basidiomycota</taxon>
        <taxon>Agaricomycotina</taxon>
        <taxon>Agaricomycetes</taxon>
        <taxon>Agaricomycetidae</taxon>
        <taxon>Agaricales</taxon>
        <taxon>Marasmiineae</taxon>
        <taxon>Mycenaceae</taxon>
        <taxon>Mycena</taxon>
    </lineage>
</organism>
<evidence type="ECO:0000256" key="1">
    <source>
        <dbReference type="ARBA" id="ARBA00009431"/>
    </source>
</evidence>
<dbReference type="PANTHER" id="PTHR11802">
    <property type="entry name" value="SERINE PROTEASE FAMILY S10 SERINE CARBOXYPEPTIDASE"/>
    <property type="match status" value="1"/>
</dbReference>
<keyword evidence="5" id="KW-0325">Glycoprotein</keyword>
<evidence type="ECO:0000313" key="8">
    <source>
        <dbReference type="Proteomes" id="UP001215598"/>
    </source>
</evidence>
<evidence type="ECO:0000256" key="4">
    <source>
        <dbReference type="ARBA" id="ARBA00022801"/>
    </source>
</evidence>
<dbReference type="Pfam" id="PF00450">
    <property type="entry name" value="Peptidase_S10"/>
    <property type="match status" value="1"/>
</dbReference>
<evidence type="ECO:0000313" key="7">
    <source>
        <dbReference type="EMBL" id="KAJ7779816.1"/>
    </source>
</evidence>
<dbReference type="GO" id="GO:0004185">
    <property type="term" value="F:serine-type carboxypeptidase activity"/>
    <property type="evidence" value="ECO:0007669"/>
    <property type="project" value="UniProtKB-UniRule"/>
</dbReference>
<dbReference type="EC" id="3.4.16.-" evidence="6"/>
<evidence type="ECO:0000256" key="6">
    <source>
        <dbReference type="RuleBase" id="RU361156"/>
    </source>
</evidence>
<dbReference type="GO" id="GO:0000324">
    <property type="term" value="C:fungal-type vacuole"/>
    <property type="evidence" value="ECO:0007669"/>
    <property type="project" value="TreeGrafter"/>
</dbReference>
<dbReference type="PROSITE" id="PS00131">
    <property type="entry name" value="CARBOXYPEPT_SER_SER"/>
    <property type="match status" value="1"/>
</dbReference>
<dbReference type="EMBL" id="JARKIB010000005">
    <property type="protein sequence ID" value="KAJ7779816.1"/>
    <property type="molecule type" value="Genomic_DNA"/>
</dbReference>
<dbReference type="SUPFAM" id="SSF53474">
    <property type="entry name" value="alpha/beta-Hydrolases"/>
    <property type="match status" value="1"/>
</dbReference>
<dbReference type="InterPro" id="IPR029058">
    <property type="entry name" value="AB_hydrolase_fold"/>
</dbReference>
<dbReference type="PRINTS" id="PR00724">
    <property type="entry name" value="CRBOXYPTASEC"/>
</dbReference>
<accession>A0AAD7KBQ9</accession>
<dbReference type="Gene3D" id="1.10.287.410">
    <property type="match status" value="1"/>
</dbReference>
<keyword evidence="4 6" id="KW-0378">Hydrolase</keyword>
<dbReference type="PANTHER" id="PTHR11802:SF453">
    <property type="entry name" value="S1, PUTATIVE-RELATED"/>
    <property type="match status" value="1"/>
</dbReference>
<comment type="similarity">
    <text evidence="1 6">Belongs to the peptidase S10 family.</text>
</comment>
<protein>
    <recommendedName>
        <fullName evidence="6">Carboxypeptidase</fullName>
        <ecNumber evidence="6">3.4.16.-</ecNumber>
    </recommendedName>
</protein>
<proteinExistence type="inferred from homology"/>
<feature type="signal peptide" evidence="6">
    <location>
        <begin position="1"/>
        <end position="18"/>
    </location>
</feature>
<evidence type="ECO:0000256" key="2">
    <source>
        <dbReference type="ARBA" id="ARBA00022645"/>
    </source>
</evidence>
<comment type="caution">
    <text evidence="7">The sequence shown here is derived from an EMBL/GenBank/DDBJ whole genome shotgun (WGS) entry which is preliminary data.</text>
</comment>
<sequence length="489" mass="53123">MLFPLVSLLASLPISVLSFAPGPGQIPSRNGVLGGVDLKPIRVVAENSTQFPTTPGKLRVTENSGYCETTKDVYQASGYGDLATNKSIWFWYFDARTNASTAPLTLWFNGGPGSSSMIGLFQEHGPCRITNDTTGVTLNPYSWNNNSNMLYIDQPVGVGFSHGTTTVGTSEEAAADIWKFLQIFLKDSRFSHLAANHLALWTESYGGHYGPTFASHFLAQNTAIREGSVSGIKLNLKTLAIGNGLTDPISHYPGYISYANSNPYGPLVNVSTIAAANASWNAPDGCRAQIRACNQGGNNSVCSAAQDWCNNNILGTLVGDHDVYYVPSDENDTYPPDFTLYLSSIGDKIGAEVEFQVGPDDVYNNFAATGDWMRSKLPYLEHIVDSGIRVLIYNGDADFIVNYQGVEIMLARMKTRFSTEFNKQVFQNYTVSGHQAGVYKNAGTFSYVRIFAAGHEVPAYQNVAAGLDVGQAAFQFFTQTMANQSLFST</sequence>
<name>A0AAD7KBQ9_9AGAR</name>
<keyword evidence="2 6" id="KW-0121">Carboxypeptidase</keyword>
<evidence type="ECO:0000256" key="5">
    <source>
        <dbReference type="ARBA" id="ARBA00023180"/>
    </source>
</evidence>
<evidence type="ECO:0000256" key="3">
    <source>
        <dbReference type="ARBA" id="ARBA00022670"/>
    </source>
</evidence>
<dbReference type="InterPro" id="IPR001563">
    <property type="entry name" value="Peptidase_S10"/>
</dbReference>
<feature type="chain" id="PRO_5041778465" description="Carboxypeptidase" evidence="6">
    <location>
        <begin position="19"/>
        <end position="489"/>
    </location>
</feature>
<dbReference type="InterPro" id="IPR018202">
    <property type="entry name" value="Ser_caboxypep_ser_AS"/>
</dbReference>
<gene>
    <name evidence="7" type="ORF">B0H16DRAFT_1711060</name>
</gene>
<keyword evidence="8" id="KW-1185">Reference proteome</keyword>
<keyword evidence="6" id="KW-0732">Signal</keyword>
<dbReference type="GO" id="GO:0006508">
    <property type="term" value="P:proteolysis"/>
    <property type="evidence" value="ECO:0007669"/>
    <property type="project" value="UniProtKB-KW"/>
</dbReference>